<dbReference type="Pfam" id="PF18701">
    <property type="entry name" value="DUF5641"/>
    <property type="match status" value="1"/>
</dbReference>
<dbReference type="SUPFAM" id="SSF53098">
    <property type="entry name" value="Ribonuclease H-like"/>
    <property type="match status" value="1"/>
</dbReference>
<dbReference type="AlphaFoldDB" id="A0AAU9T9Q4"/>
<keyword evidence="3" id="KW-1185">Reference proteome</keyword>
<dbReference type="InterPro" id="IPR036397">
    <property type="entry name" value="RNaseH_sf"/>
</dbReference>
<dbReference type="PROSITE" id="PS50994">
    <property type="entry name" value="INTEGRASE"/>
    <property type="match status" value="1"/>
</dbReference>
<dbReference type="Gene3D" id="3.30.420.10">
    <property type="entry name" value="Ribonuclease H-like superfamily/Ribonuclease H"/>
    <property type="match status" value="1"/>
</dbReference>
<dbReference type="GO" id="GO:0015074">
    <property type="term" value="P:DNA integration"/>
    <property type="evidence" value="ECO:0007669"/>
    <property type="project" value="InterPro"/>
</dbReference>
<sequence length="434" mass="49911">MFPEKYALLMASKTIPKGSRLKALTPFLDSDNLIRVDERLKNSFYTYDIKHPIVLYLKHHLTKIIFKCKHKELFHGGAQLILCNIRNHFWPLGGRNLAKSIIHACIRCTRHNAKSPQPIMGNLPAERTYLEFPFLNTGVDYAGPILIADRKGRGCKLQKSYICVFICFAVKAVHLELVTDLSKEAFLAAFNRFISRRGKPQNIYSDNGTTFVGACNDLKWFLKFKNPYIQTNLAELNINFNFIPPYSPHFGGIWEAAVKSVKTLLYCILNLTHLVYEELSTCLYQIEAILNSRPLTPLFTDPLDLIFLTPAHFLIGRPFMSVPYPPLQDVNINRLQRFQRIEKLRQHFWSRYTHEYIHQLQQKQKWHASSGKLEIGDIVLVRDASSPPLLWSMGRIIKLMKGSDGVCRVAEVQTKRGPIIRTFNNLCPLPVNQS</sequence>
<dbReference type="PANTHER" id="PTHR47331">
    <property type="entry name" value="PHD-TYPE DOMAIN-CONTAINING PROTEIN"/>
    <property type="match status" value="1"/>
</dbReference>
<dbReference type="PANTHER" id="PTHR47331:SF2">
    <property type="match status" value="1"/>
</dbReference>
<evidence type="ECO:0000259" key="1">
    <source>
        <dbReference type="PROSITE" id="PS50994"/>
    </source>
</evidence>
<accession>A0AAU9T9Q4</accession>
<dbReference type="EMBL" id="CAKOGL010000001">
    <property type="protein sequence ID" value="CAH2083791.1"/>
    <property type="molecule type" value="Genomic_DNA"/>
</dbReference>
<dbReference type="InterPro" id="IPR012337">
    <property type="entry name" value="RNaseH-like_sf"/>
</dbReference>
<dbReference type="GO" id="GO:0003676">
    <property type="term" value="F:nucleic acid binding"/>
    <property type="evidence" value="ECO:0007669"/>
    <property type="project" value="InterPro"/>
</dbReference>
<evidence type="ECO:0000313" key="3">
    <source>
        <dbReference type="Proteomes" id="UP001153954"/>
    </source>
</evidence>
<protein>
    <recommendedName>
        <fullName evidence="1">Integrase catalytic domain-containing protein</fullName>
    </recommendedName>
</protein>
<gene>
    <name evidence="2" type="ORF">EEDITHA_LOCUS424</name>
</gene>
<dbReference type="InterPro" id="IPR040676">
    <property type="entry name" value="DUF5641"/>
</dbReference>
<feature type="domain" description="Integrase catalytic" evidence="1">
    <location>
        <begin position="129"/>
        <end position="318"/>
    </location>
</feature>
<organism evidence="2 3">
    <name type="scientific">Euphydryas editha</name>
    <name type="common">Edith's checkerspot</name>
    <dbReference type="NCBI Taxonomy" id="104508"/>
    <lineage>
        <taxon>Eukaryota</taxon>
        <taxon>Metazoa</taxon>
        <taxon>Ecdysozoa</taxon>
        <taxon>Arthropoda</taxon>
        <taxon>Hexapoda</taxon>
        <taxon>Insecta</taxon>
        <taxon>Pterygota</taxon>
        <taxon>Neoptera</taxon>
        <taxon>Endopterygota</taxon>
        <taxon>Lepidoptera</taxon>
        <taxon>Glossata</taxon>
        <taxon>Ditrysia</taxon>
        <taxon>Papilionoidea</taxon>
        <taxon>Nymphalidae</taxon>
        <taxon>Nymphalinae</taxon>
        <taxon>Euphydryas</taxon>
    </lineage>
</organism>
<proteinExistence type="predicted"/>
<dbReference type="InterPro" id="IPR001584">
    <property type="entry name" value="Integrase_cat-core"/>
</dbReference>
<name>A0AAU9T9Q4_EUPED</name>
<dbReference type="Proteomes" id="UP001153954">
    <property type="component" value="Unassembled WGS sequence"/>
</dbReference>
<comment type="caution">
    <text evidence="2">The sequence shown here is derived from an EMBL/GenBank/DDBJ whole genome shotgun (WGS) entry which is preliminary data.</text>
</comment>
<evidence type="ECO:0000313" key="2">
    <source>
        <dbReference type="EMBL" id="CAH2083791.1"/>
    </source>
</evidence>
<reference evidence="2" key="1">
    <citation type="submission" date="2022-03" db="EMBL/GenBank/DDBJ databases">
        <authorList>
            <person name="Tunstrom K."/>
        </authorList>
    </citation>
    <scope>NUCLEOTIDE SEQUENCE</scope>
</reference>